<name>A0ABP8TD36_9ACTN</name>
<evidence type="ECO:0000313" key="3">
    <source>
        <dbReference type="Proteomes" id="UP001500212"/>
    </source>
</evidence>
<evidence type="ECO:0000256" key="1">
    <source>
        <dbReference type="SAM" id="MobiDB-lite"/>
    </source>
</evidence>
<dbReference type="Proteomes" id="UP001500212">
    <property type="component" value="Unassembled WGS sequence"/>
</dbReference>
<accession>A0ABP8TD36</accession>
<reference evidence="3" key="1">
    <citation type="journal article" date="2019" name="Int. J. Syst. Evol. Microbiol.">
        <title>The Global Catalogue of Microorganisms (GCM) 10K type strain sequencing project: providing services to taxonomists for standard genome sequencing and annotation.</title>
        <authorList>
            <consortium name="The Broad Institute Genomics Platform"/>
            <consortium name="The Broad Institute Genome Sequencing Center for Infectious Disease"/>
            <person name="Wu L."/>
            <person name="Ma J."/>
        </authorList>
    </citation>
    <scope>NUCLEOTIDE SEQUENCE [LARGE SCALE GENOMIC DNA]</scope>
    <source>
        <strain evidence="3">JCM 17938</strain>
    </source>
</reference>
<protein>
    <submittedName>
        <fullName evidence="2">Uncharacterized protein</fullName>
    </submittedName>
</protein>
<sequence length="49" mass="4907">MAAAYDGGIPQEKLFSAGIDSSVGGAGQNAGHAQERYAGDAAARGLSRR</sequence>
<comment type="caution">
    <text evidence="2">The sequence shown here is derived from an EMBL/GenBank/DDBJ whole genome shotgun (WGS) entry which is preliminary data.</text>
</comment>
<organism evidence="2 3">
    <name type="scientific">Actinoallomurus liliacearum</name>
    <dbReference type="NCBI Taxonomy" id="1080073"/>
    <lineage>
        <taxon>Bacteria</taxon>
        <taxon>Bacillati</taxon>
        <taxon>Actinomycetota</taxon>
        <taxon>Actinomycetes</taxon>
        <taxon>Streptosporangiales</taxon>
        <taxon>Thermomonosporaceae</taxon>
        <taxon>Actinoallomurus</taxon>
    </lineage>
</organism>
<evidence type="ECO:0000313" key="2">
    <source>
        <dbReference type="EMBL" id="GAA4604930.1"/>
    </source>
</evidence>
<feature type="region of interest" description="Disordered" evidence="1">
    <location>
        <begin position="20"/>
        <end position="49"/>
    </location>
</feature>
<dbReference type="EMBL" id="BAABHJ010000005">
    <property type="protein sequence ID" value="GAA4604930.1"/>
    <property type="molecule type" value="Genomic_DNA"/>
</dbReference>
<proteinExistence type="predicted"/>
<gene>
    <name evidence="2" type="ORF">GCM10023195_16940</name>
</gene>
<keyword evidence="3" id="KW-1185">Reference proteome</keyword>